<dbReference type="EMBL" id="JBJQND010000002">
    <property type="protein sequence ID" value="KAL3887534.1"/>
    <property type="molecule type" value="Genomic_DNA"/>
</dbReference>
<evidence type="ECO:0000256" key="1">
    <source>
        <dbReference type="SAM" id="MobiDB-lite"/>
    </source>
</evidence>
<sequence>MNAVQNLCLFPSFIKHIFKKYANSPINANKFQTFQVNKDGLQYAAVVFGPPSTRAGKPVIHGLEDCTVYADIDYGKRGKPLPDSDEEKESSGTIKNNGTQMNIDE</sequence>
<keyword evidence="3" id="KW-1185">Reference proteome</keyword>
<protein>
    <submittedName>
        <fullName evidence="2">Uncharacterized protein</fullName>
    </submittedName>
</protein>
<comment type="caution">
    <text evidence="2">The sequence shown here is derived from an EMBL/GenBank/DDBJ whole genome shotgun (WGS) entry which is preliminary data.</text>
</comment>
<dbReference type="Proteomes" id="UP001634394">
    <property type="component" value="Unassembled WGS sequence"/>
</dbReference>
<proteinExistence type="predicted"/>
<name>A0ABD3XMX1_SINWO</name>
<feature type="region of interest" description="Disordered" evidence="1">
    <location>
        <begin position="77"/>
        <end position="105"/>
    </location>
</feature>
<evidence type="ECO:0000313" key="3">
    <source>
        <dbReference type="Proteomes" id="UP001634394"/>
    </source>
</evidence>
<organism evidence="2 3">
    <name type="scientific">Sinanodonta woodiana</name>
    <name type="common">Chinese pond mussel</name>
    <name type="synonym">Anodonta woodiana</name>
    <dbReference type="NCBI Taxonomy" id="1069815"/>
    <lineage>
        <taxon>Eukaryota</taxon>
        <taxon>Metazoa</taxon>
        <taxon>Spiralia</taxon>
        <taxon>Lophotrochozoa</taxon>
        <taxon>Mollusca</taxon>
        <taxon>Bivalvia</taxon>
        <taxon>Autobranchia</taxon>
        <taxon>Heteroconchia</taxon>
        <taxon>Palaeoheterodonta</taxon>
        <taxon>Unionida</taxon>
        <taxon>Unionoidea</taxon>
        <taxon>Unionidae</taxon>
        <taxon>Unioninae</taxon>
        <taxon>Sinanodonta</taxon>
    </lineage>
</organism>
<evidence type="ECO:0000313" key="2">
    <source>
        <dbReference type="EMBL" id="KAL3887534.1"/>
    </source>
</evidence>
<feature type="compositionally biased region" description="Polar residues" evidence="1">
    <location>
        <begin position="91"/>
        <end position="105"/>
    </location>
</feature>
<gene>
    <name evidence="2" type="ORF">ACJMK2_027474</name>
</gene>
<reference evidence="2 3" key="1">
    <citation type="submission" date="2024-11" db="EMBL/GenBank/DDBJ databases">
        <title>Chromosome-level genome assembly of the freshwater bivalve Anodonta woodiana.</title>
        <authorList>
            <person name="Chen X."/>
        </authorList>
    </citation>
    <scope>NUCLEOTIDE SEQUENCE [LARGE SCALE GENOMIC DNA]</scope>
    <source>
        <strain evidence="2">MN2024</strain>
        <tissue evidence="2">Gills</tissue>
    </source>
</reference>
<accession>A0ABD3XMX1</accession>
<dbReference type="AlphaFoldDB" id="A0ABD3XMX1"/>